<feature type="domain" description="Peptidase M20 dimerisation" evidence="3">
    <location>
        <begin position="177"/>
        <end position="271"/>
    </location>
</feature>
<dbReference type="GO" id="GO:0046872">
    <property type="term" value="F:metal ion binding"/>
    <property type="evidence" value="ECO:0007669"/>
    <property type="project" value="UniProtKB-KW"/>
</dbReference>
<feature type="binding site" evidence="2">
    <location>
        <position position="130"/>
    </location>
    <ligand>
        <name>Mn(2+)</name>
        <dbReference type="ChEBI" id="CHEBI:29035"/>
        <label>2</label>
    </ligand>
</feature>
<dbReference type="NCBIfam" id="TIGR01891">
    <property type="entry name" value="amidohydrolases"/>
    <property type="match status" value="1"/>
</dbReference>
<accession>A0AAJ5UC32</accession>
<comment type="cofactor">
    <cofactor evidence="2">
        <name>Mn(2+)</name>
        <dbReference type="ChEBI" id="CHEBI:29035"/>
    </cofactor>
    <text evidence="2">The Mn(2+) ion enhances activity.</text>
</comment>
<dbReference type="FunFam" id="3.30.70.360:FF:000001">
    <property type="entry name" value="N-acetyldiaminopimelate deacetylase"/>
    <property type="match status" value="1"/>
</dbReference>
<evidence type="ECO:0000313" key="4">
    <source>
        <dbReference type="EMBL" id="WBG93202.1"/>
    </source>
</evidence>
<keyword evidence="1" id="KW-0378">Hydrolase</keyword>
<organism evidence="4 5">
    <name type="scientific">Pantoea piersonii</name>
    <dbReference type="NCBI Taxonomy" id="2364647"/>
    <lineage>
        <taxon>Bacteria</taxon>
        <taxon>Pseudomonadati</taxon>
        <taxon>Pseudomonadota</taxon>
        <taxon>Gammaproteobacteria</taxon>
        <taxon>Enterobacterales</taxon>
        <taxon>Erwiniaceae</taxon>
        <taxon>Pantoea</taxon>
    </lineage>
</organism>
<dbReference type="Pfam" id="PF07687">
    <property type="entry name" value="M20_dimer"/>
    <property type="match status" value="1"/>
</dbReference>
<dbReference type="PANTHER" id="PTHR11014">
    <property type="entry name" value="PEPTIDASE M20 FAMILY MEMBER"/>
    <property type="match status" value="1"/>
</dbReference>
<evidence type="ECO:0000313" key="5">
    <source>
        <dbReference type="Proteomes" id="UP001211544"/>
    </source>
</evidence>
<evidence type="ECO:0000256" key="1">
    <source>
        <dbReference type="ARBA" id="ARBA00022801"/>
    </source>
</evidence>
<dbReference type="InterPro" id="IPR002933">
    <property type="entry name" value="Peptidase_M20"/>
</dbReference>
<dbReference type="Pfam" id="PF01546">
    <property type="entry name" value="Peptidase_M20"/>
    <property type="match status" value="1"/>
</dbReference>
<dbReference type="KEGG" id="kpie:N5580_19180"/>
<dbReference type="Gene3D" id="3.30.70.360">
    <property type="match status" value="1"/>
</dbReference>
<feature type="binding site" evidence="2">
    <location>
        <position position="96"/>
    </location>
    <ligand>
        <name>Mn(2+)</name>
        <dbReference type="ChEBI" id="CHEBI:29035"/>
        <label>2</label>
    </ligand>
</feature>
<keyword evidence="4" id="KW-0614">Plasmid</keyword>
<dbReference type="InterPro" id="IPR036264">
    <property type="entry name" value="Bact_exopeptidase_dim_dom"/>
</dbReference>
<dbReference type="GO" id="GO:0050118">
    <property type="term" value="F:N-acetyldiaminopimelate deacetylase activity"/>
    <property type="evidence" value="ECO:0007669"/>
    <property type="project" value="UniProtKB-ARBA"/>
</dbReference>
<sequence>MSTTFDSQLIAWRRELHTWPELSGKEEATTARLRAWLQAADIRLPDYALKTGLVAEIGQGDALIALRADIDALPVHETSGMPFHSRHPGVMHACGHDVHSAVMLGAALLLKQHEAQLKGRVRILFQPAEEIAAGARQFIHAGVLEGVQAIFGMHNEPGLPTGVFATRGGAFYANADKFIIRVSGRGAHAAHPEEGTDVIVAASQIIQGLQSLTSRSFNTLDSLVLSITRIDAGKTWNVLPGSAEFGGTARTHDLNVRAGLEARVRALVTHFAEAAGAEATLSWHAGPPVLVNDAHWARVASDVAEQAGYRVQTADLHLGGEDFAFYLQQVPGAFVSIGSASAFGLHHASFNPDEALIAPAARYFAQLAQHALQQLNARCRDAILT</sequence>
<feature type="binding site" evidence="2">
    <location>
        <position position="154"/>
    </location>
    <ligand>
        <name>Mn(2+)</name>
        <dbReference type="ChEBI" id="CHEBI:29035"/>
        <label>2</label>
    </ligand>
</feature>
<dbReference type="Proteomes" id="UP001211544">
    <property type="component" value="Plasmid pGABEKP28_1"/>
</dbReference>
<proteinExistence type="predicted"/>
<geneLocation type="plasmid" evidence="4 5">
    <name>pGABEKP28_1</name>
</geneLocation>
<dbReference type="RefSeq" id="WP_269950581.1">
    <property type="nucleotide sequence ID" value="NZ_CP104759.1"/>
</dbReference>
<dbReference type="PIRSF" id="PIRSF005962">
    <property type="entry name" value="Pept_M20D_amidohydro"/>
    <property type="match status" value="1"/>
</dbReference>
<feature type="binding site" evidence="2">
    <location>
        <position position="346"/>
    </location>
    <ligand>
        <name>Mn(2+)</name>
        <dbReference type="ChEBI" id="CHEBI:29035"/>
        <label>2</label>
    </ligand>
</feature>
<keyword evidence="2" id="KW-0479">Metal-binding</keyword>
<keyword evidence="5" id="KW-1185">Reference proteome</keyword>
<feature type="binding site" evidence="2">
    <location>
        <position position="94"/>
    </location>
    <ligand>
        <name>Mn(2+)</name>
        <dbReference type="ChEBI" id="CHEBI:29035"/>
        <label>2</label>
    </ligand>
</feature>
<dbReference type="AlphaFoldDB" id="A0AAJ5UC32"/>
<evidence type="ECO:0000256" key="2">
    <source>
        <dbReference type="PIRSR" id="PIRSR005962-1"/>
    </source>
</evidence>
<dbReference type="SUPFAM" id="SSF53187">
    <property type="entry name" value="Zn-dependent exopeptidases"/>
    <property type="match status" value="1"/>
</dbReference>
<dbReference type="GO" id="GO:0019877">
    <property type="term" value="P:diaminopimelate biosynthetic process"/>
    <property type="evidence" value="ECO:0007669"/>
    <property type="project" value="UniProtKB-ARBA"/>
</dbReference>
<dbReference type="Gene3D" id="3.40.630.10">
    <property type="entry name" value="Zn peptidases"/>
    <property type="match status" value="1"/>
</dbReference>
<name>A0AAJ5UC32_9GAMM</name>
<dbReference type="EMBL" id="CP104759">
    <property type="protein sequence ID" value="WBG93202.1"/>
    <property type="molecule type" value="Genomic_DNA"/>
</dbReference>
<reference evidence="4 5" key="1">
    <citation type="journal article" date="2022" name="J Glob Antimicrob Resist">
        <title>First complete genome of a multidrug resistant strain of the novel human pathogen Kalamiella piersonii (GABEKP28) identified in human saliva.</title>
        <authorList>
            <person name="McDonagh F."/>
            <person name="Singh N.K."/>
            <person name="Venkateswaran K."/>
            <person name="Lonappan A.M."/>
            <person name="Hallahan B."/>
            <person name="Tuohy A."/>
            <person name="Burke L."/>
            <person name="Kovarova A."/>
            <person name="Miliotis G."/>
        </authorList>
    </citation>
    <scope>NUCLEOTIDE SEQUENCE [LARGE SCALE GENOMIC DNA]</scope>
    <source>
        <strain evidence="4 5">GABEKP28</strain>
    </source>
</reference>
<keyword evidence="2" id="KW-0464">Manganese</keyword>
<dbReference type="InterPro" id="IPR017439">
    <property type="entry name" value="Amidohydrolase"/>
</dbReference>
<evidence type="ECO:0000259" key="3">
    <source>
        <dbReference type="Pfam" id="PF07687"/>
    </source>
</evidence>
<dbReference type="InterPro" id="IPR011650">
    <property type="entry name" value="Peptidase_M20_dimer"/>
</dbReference>
<dbReference type="SUPFAM" id="SSF55031">
    <property type="entry name" value="Bacterial exopeptidase dimerisation domain"/>
    <property type="match status" value="1"/>
</dbReference>
<dbReference type="PANTHER" id="PTHR11014:SF63">
    <property type="entry name" value="METALLOPEPTIDASE, PUTATIVE (AFU_ORTHOLOGUE AFUA_6G09600)-RELATED"/>
    <property type="match status" value="1"/>
</dbReference>
<gene>
    <name evidence="4" type="ORF">N5580_19180</name>
</gene>
<protein>
    <submittedName>
        <fullName evidence="4">Amidohydrolase</fullName>
    </submittedName>
</protein>